<dbReference type="SUPFAM" id="SSF47384">
    <property type="entry name" value="Homodimeric domain of signal transducing histidine kinase"/>
    <property type="match status" value="1"/>
</dbReference>
<organism evidence="14 15">
    <name type="scientific">Malonomonas rubra DSM 5091</name>
    <dbReference type="NCBI Taxonomy" id="1122189"/>
    <lineage>
        <taxon>Bacteria</taxon>
        <taxon>Pseudomonadati</taxon>
        <taxon>Thermodesulfobacteriota</taxon>
        <taxon>Desulfuromonadia</taxon>
        <taxon>Desulfuromonadales</taxon>
        <taxon>Geopsychrobacteraceae</taxon>
        <taxon>Malonomonas</taxon>
    </lineage>
</organism>
<evidence type="ECO:0000256" key="5">
    <source>
        <dbReference type="ARBA" id="ARBA00022679"/>
    </source>
</evidence>
<dbReference type="CDD" id="cd06225">
    <property type="entry name" value="HAMP"/>
    <property type="match status" value="1"/>
</dbReference>
<dbReference type="FunFam" id="1.10.287.130:FF:000001">
    <property type="entry name" value="Two-component sensor histidine kinase"/>
    <property type="match status" value="1"/>
</dbReference>
<dbReference type="CDD" id="cd00082">
    <property type="entry name" value="HisKA"/>
    <property type="match status" value="1"/>
</dbReference>
<keyword evidence="6 11" id="KW-0812">Transmembrane</keyword>
<dbReference type="SMART" id="SM00304">
    <property type="entry name" value="HAMP"/>
    <property type="match status" value="1"/>
</dbReference>
<proteinExistence type="predicted"/>
<evidence type="ECO:0000256" key="8">
    <source>
        <dbReference type="ARBA" id="ARBA00022989"/>
    </source>
</evidence>
<reference evidence="14 15" key="1">
    <citation type="submission" date="2016-11" db="EMBL/GenBank/DDBJ databases">
        <authorList>
            <person name="Jaros S."/>
            <person name="Januszkiewicz K."/>
            <person name="Wedrychowicz H."/>
        </authorList>
    </citation>
    <scope>NUCLEOTIDE SEQUENCE [LARGE SCALE GENOMIC DNA]</scope>
    <source>
        <strain evidence="14 15">DSM 5091</strain>
    </source>
</reference>
<dbReference type="Gene3D" id="6.10.340.10">
    <property type="match status" value="1"/>
</dbReference>
<dbReference type="Pfam" id="PF02518">
    <property type="entry name" value="HATPase_c"/>
    <property type="match status" value="1"/>
</dbReference>
<dbReference type="SMART" id="SM00387">
    <property type="entry name" value="HATPase_c"/>
    <property type="match status" value="1"/>
</dbReference>
<dbReference type="EC" id="2.7.13.3" evidence="3"/>
<dbReference type="PRINTS" id="PR00344">
    <property type="entry name" value="BCTRLSENSOR"/>
</dbReference>
<evidence type="ECO:0000256" key="11">
    <source>
        <dbReference type="SAM" id="Phobius"/>
    </source>
</evidence>
<dbReference type="Gene3D" id="1.10.287.130">
    <property type="match status" value="1"/>
</dbReference>
<dbReference type="PANTHER" id="PTHR45436">
    <property type="entry name" value="SENSOR HISTIDINE KINASE YKOH"/>
    <property type="match status" value="1"/>
</dbReference>
<evidence type="ECO:0000313" key="14">
    <source>
        <dbReference type="EMBL" id="SHJ30382.1"/>
    </source>
</evidence>
<dbReference type="SMART" id="SM00388">
    <property type="entry name" value="HisKA"/>
    <property type="match status" value="1"/>
</dbReference>
<dbReference type="STRING" id="1122189.SAMN02745165_02047"/>
<evidence type="ECO:0000256" key="10">
    <source>
        <dbReference type="ARBA" id="ARBA00023136"/>
    </source>
</evidence>
<evidence type="ECO:0000313" key="15">
    <source>
        <dbReference type="Proteomes" id="UP000184171"/>
    </source>
</evidence>
<dbReference type="InterPro" id="IPR003661">
    <property type="entry name" value="HisK_dim/P_dom"/>
</dbReference>
<dbReference type="FunFam" id="3.30.565.10:FF:000006">
    <property type="entry name" value="Sensor histidine kinase WalK"/>
    <property type="match status" value="1"/>
</dbReference>
<dbReference type="InterPro" id="IPR005467">
    <property type="entry name" value="His_kinase_dom"/>
</dbReference>
<feature type="transmembrane region" description="Helical" evidence="11">
    <location>
        <begin position="62"/>
        <end position="82"/>
    </location>
</feature>
<name>A0A1M6I7K2_MALRU</name>
<feature type="domain" description="HAMP" evidence="13">
    <location>
        <begin position="83"/>
        <end position="135"/>
    </location>
</feature>
<keyword evidence="5" id="KW-0808">Transferase</keyword>
<evidence type="ECO:0000256" key="3">
    <source>
        <dbReference type="ARBA" id="ARBA00012438"/>
    </source>
</evidence>
<evidence type="ECO:0000256" key="1">
    <source>
        <dbReference type="ARBA" id="ARBA00000085"/>
    </source>
</evidence>
<dbReference type="GO" id="GO:0000155">
    <property type="term" value="F:phosphorelay sensor kinase activity"/>
    <property type="evidence" value="ECO:0007669"/>
    <property type="project" value="InterPro"/>
</dbReference>
<dbReference type="InterPro" id="IPR036097">
    <property type="entry name" value="HisK_dim/P_sf"/>
</dbReference>
<evidence type="ECO:0000256" key="4">
    <source>
        <dbReference type="ARBA" id="ARBA00022553"/>
    </source>
</evidence>
<dbReference type="Proteomes" id="UP000184171">
    <property type="component" value="Unassembled WGS sequence"/>
</dbReference>
<feature type="domain" description="Histidine kinase" evidence="12">
    <location>
        <begin position="143"/>
        <end position="355"/>
    </location>
</feature>
<comment type="catalytic activity">
    <reaction evidence="1">
        <text>ATP + protein L-histidine = ADP + protein N-phospho-L-histidine.</text>
        <dbReference type="EC" id="2.7.13.3"/>
    </reaction>
</comment>
<accession>A0A1M6I7K2</accession>
<dbReference type="PROSITE" id="PS50885">
    <property type="entry name" value="HAMP"/>
    <property type="match status" value="1"/>
</dbReference>
<evidence type="ECO:0000256" key="7">
    <source>
        <dbReference type="ARBA" id="ARBA00022777"/>
    </source>
</evidence>
<evidence type="ECO:0000256" key="9">
    <source>
        <dbReference type="ARBA" id="ARBA00023012"/>
    </source>
</evidence>
<dbReference type="EMBL" id="FQZT01000006">
    <property type="protein sequence ID" value="SHJ30382.1"/>
    <property type="molecule type" value="Genomic_DNA"/>
</dbReference>
<keyword evidence="10 11" id="KW-0472">Membrane</keyword>
<dbReference type="InterPro" id="IPR036890">
    <property type="entry name" value="HATPase_C_sf"/>
</dbReference>
<dbReference type="InterPro" id="IPR050428">
    <property type="entry name" value="TCS_sensor_his_kinase"/>
</dbReference>
<dbReference type="InterPro" id="IPR003660">
    <property type="entry name" value="HAMP_dom"/>
</dbReference>
<dbReference type="Gene3D" id="3.30.565.10">
    <property type="entry name" value="Histidine kinase-like ATPase, C-terminal domain"/>
    <property type="match status" value="1"/>
</dbReference>
<dbReference type="OrthoDB" id="9812241at2"/>
<dbReference type="SUPFAM" id="SSF158472">
    <property type="entry name" value="HAMP domain-like"/>
    <property type="match status" value="1"/>
</dbReference>
<dbReference type="RefSeq" id="WP_072908528.1">
    <property type="nucleotide sequence ID" value="NZ_FQZT01000006.1"/>
</dbReference>
<evidence type="ECO:0000259" key="13">
    <source>
        <dbReference type="PROSITE" id="PS50885"/>
    </source>
</evidence>
<evidence type="ECO:0000256" key="6">
    <source>
        <dbReference type="ARBA" id="ARBA00022692"/>
    </source>
</evidence>
<gene>
    <name evidence="14" type="ORF">SAMN02745165_02047</name>
</gene>
<keyword evidence="4" id="KW-0597">Phosphoprotein</keyword>
<keyword evidence="8 11" id="KW-1133">Transmembrane helix</keyword>
<dbReference type="PROSITE" id="PS50109">
    <property type="entry name" value="HIS_KIN"/>
    <property type="match status" value="1"/>
</dbReference>
<keyword evidence="7 14" id="KW-0418">Kinase</keyword>
<comment type="subcellular location">
    <subcellularLocation>
        <location evidence="2">Membrane</location>
    </subcellularLocation>
</comment>
<keyword evidence="15" id="KW-1185">Reference proteome</keyword>
<dbReference type="GO" id="GO:0005886">
    <property type="term" value="C:plasma membrane"/>
    <property type="evidence" value="ECO:0007669"/>
    <property type="project" value="TreeGrafter"/>
</dbReference>
<keyword evidence="9" id="KW-0902">Two-component regulatory system</keyword>
<dbReference type="InterPro" id="IPR004358">
    <property type="entry name" value="Sig_transdc_His_kin-like_C"/>
</dbReference>
<feature type="transmembrane region" description="Helical" evidence="11">
    <location>
        <begin position="9"/>
        <end position="29"/>
    </location>
</feature>
<dbReference type="SUPFAM" id="SSF55874">
    <property type="entry name" value="ATPase domain of HSP90 chaperone/DNA topoisomerase II/histidine kinase"/>
    <property type="match status" value="1"/>
</dbReference>
<protein>
    <recommendedName>
        <fullName evidence="3">histidine kinase</fullName>
        <ecNumber evidence="3">2.7.13.3</ecNumber>
    </recommendedName>
</protein>
<evidence type="ECO:0000259" key="12">
    <source>
        <dbReference type="PROSITE" id="PS50109"/>
    </source>
</evidence>
<evidence type="ECO:0000256" key="2">
    <source>
        <dbReference type="ARBA" id="ARBA00004370"/>
    </source>
</evidence>
<dbReference type="PANTHER" id="PTHR45436:SF5">
    <property type="entry name" value="SENSOR HISTIDINE KINASE TRCS"/>
    <property type="match status" value="1"/>
</dbReference>
<dbReference type="InterPro" id="IPR003594">
    <property type="entry name" value="HATPase_dom"/>
</dbReference>
<sequence length="355" mass="39486">MKLRLLWKLMLITILPVVGVIFLIVWFSVDNLAAHYFMALMEKYDVAVDDVHRMFIGSIHRYLVWASLAALALAFVLSYLLTRRVLRPLQQMTAITREVAAGNYSLRAEVTTGDEVGQLGEAFNSMADSLEQVERLRKTMVADVAHELRTPLTNLRGYLEALNDGVIPPTSDTLQMLQQESLRLVHLVESLQQLARADAAKAYLKRETVLLSDLVGHLLTLGQLNFQKKEIEIETDYSALERPVKVDKDKILQAMQNMLDNACKYTPHGGSVRVAVTPVEDGMKVVFQNTGPDIPAADLPYIFERFFRADRSRSRIGGGAGIGLAISRELIAAHGGQVGAESSEGKTEVWLIVPE</sequence>
<dbReference type="Pfam" id="PF00512">
    <property type="entry name" value="HisKA"/>
    <property type="match status" value="1"/>
</dbReference>
<dbReference type="Pfam" id="PF00672">
    <property type="entry name" value="HAMP"/>
    <property type="match status" value="1"/>
</dbReference>
<dbReference type="AlphaFoldDB" id="A0A1M6I7K2"/>